<dbReference type="InterPro" id="IPR008427">
    <property type="entry name" value="Extracellular_membr_CFEM_dom"/>
</dbReference>
<evidence type="ECO:0000256" key="4">
    <source>
        <dbReference type="ARBA" id="ARBA00023157"/>
    </source>
</evidence>
<keyword evidence="2" id="KW-0964">Secreted</keyword>
<accession>A0A9P5JVT6</accession>
<gene>
    <name evidence="8" type="ORF">DFH94DRAFT_698659</name>
</gene>
<evidence type="ECO:0000259" key="7">
    <source>
        <dbReference type="PROSITE" id="PS52012"/>
    </source>
</evidence>
<dbReference type="GO" id="GO:0005576">
    <property type="term" value="C:extracellular region"/>
    <property type="evidence" value="ECO:0007669"/>
    <property type="project" value="UniProtKB-SubCell"/>
</dbReference>
<dbReference type="AlphaFoldDB" id="A0A9P5JVT6"/>
<comment type="caution">
    <text evidence="8">The sequence shown here is derived from an EMBL/GenBank/DDBJ whole genome shotgun (WGS) entry which is preliminary data.</text>
</comment>
<feature type="chain" id="PRO_5040253718" description="CFEM domain-containing protein" evidence="6">
    <location>
        <begin position="19"/>
        <end position="139"/>
    </location>
</feature>
<reference evidence="8" key="2">
    <citation type="journal article" date="2020" name="Nat. Commun.">
        <title>Large-scale genome sequencing of mycorrhizal fungi provides insights into the early evolution of symbiotic traits.</title>
        <authorList>
            <person name="Miyauchi S."/>
            <person name="Kiss E."/>
            <person name="Kuo A."/>
            <person name="Drula E."/>
            <person name="Kohler A."/>
            <person name="Sanchez-Garcia M."/>
            <person name="Morin E."/>
            <person name="Andreopoulos B."/>
            <person name="Barry K.W."/>
            <person name="Bonito G."/>
            <person name="Buee M."/>
            <person name="Carver A."/>
            <person name="Chen C."/>
            <person name="Cichocki N."/>
            <person name="Clum A."/>
            <person name="Culley D."/>
            <person name="Crous P.W."/>
            <person name="Fauchery L."/>
            <person name="Girlanda M."/>
            <person name="Hayes R.D."/>
            <person name="Keri Z."/>
            <person name="LaButti K."/>
            <person name="Lipzen A."/>
            <person name="Lombard V."/>
            <person name="Magnuson J."/>
            <person name="Maillard F."/>
            <person name="Murat C."/>
            <person name="Nolan M."/>
            <person name="Ohm R.A."/>
            <person name="Pangilinan J."/>
            <person name="Pereira M.F."/>
            <person name="Perotto S."/>
            <person name="Peter M."/>
            <person name="Pfister S."/>
            <person name="Riley R."/>
            <person name="Sitrit Y."/>
            <person name="Stielow J.B."/>
            <person name="Szollosi G."/>
            <person name="Zifcakova L."/>
            <person name="Stursova M."/>
            <person name="Spatafora J.W."/>
            <person name="Tedersoo L."/>
            <person name="Vaario L.M."/>
            <person name="Yamada A."/>
            <person name="Yan M."/>
            <person name="Wang P."/>
            <person name="Xu J."/>
            <person name="Bruns T."/>
            <person name="Baldrian P."/>
            <person name="Vilgalys R."/>
            <person name="Dunand C."/>
            <person name="Henrissat B."/>
            <person name="Grigoriev I.V."/>
            <person name="Hibbett D."/>
            <person name="Nagy L.G."/>
            <person name="Martin F.M."/>
        </authorList>
    </citation>
    <scope>NUCLEOTIDE SEQUENCE</scope>
    <source>
        <strain evidence="8">Prilba</strain>
    </source>
</reference>
<evidence type="ECO:0000256" key="3">
    <source>
        <dbReference type="ARBA" id="ARBA00022729"/>
    </source>
</evidence>
<proteinExistence type="predicted"/>
<feature type="domain" description="CFEM" evidence="7">
    <location>
        <begin position="6"/>
        <end position="115"/>
    </location>
</feature>
<dbReference type="Pfam" id="PF05730">
    <property type="entry name" value="CFEM"/>
    <property type="match status" value="1"/>
</dbReference>
<name>A0A9P5JVT6_9AGAM</name>
<dbReference type="PROSITE" id="PS52012">
    <property type="entry name" value="CFEM"/>
    <property type="match status" value="1"/>
</dbReference>
<protein>
    <recommendedName>
        <fullName evidence="7">CFEM domain-containing protein</fullName>
    </recommendedName>
</protein>
<evidence type="ECO:0000256" key="6">
    <source>
        <dbReference type="SAM" id="SignalP"/>
    </source>
</evidence>
<evidence type="ECO:0000313" key="8">
    <source>
        <dbReference type="EMBL" id="KAF8465867.1"/>
    </source>
</evidence>
<organism evidence="8 9">
    <name type="scientific">Russula ochroleuca</name>
    <dbReference type="NCBI Taxonomy" id="152965"/>
    <lineage>
        <taxon>Eukaryota</taxon>
        <taxon>Fungi</taxon>
        <taxon>Dikarya</taxon>
        <taxon>Basidiomycota</taxon>
        <taxon>Agaricomycotina</taxon>
        <taxon>Agaricomycetes</taxon>
        <taxon>Russulales</taxon>
        <taxon>Russulaceae</taxon>
        <taxon>Russula</taxon>
    </lineage>
</organism>
<keyword evidence="4" id="KW-1015">Disulfide bond</keyword>
<evidence type="ECO:0000256" key="2">
    <source>
        <dbReference type="ARBA" id="ARBA00022525"/>
    </source>
</evidence>
<feature type="signal peptide" evidence="6">
    <location>
        <begin position="1"/>
        <end position="18"/>
    </location>
</feature>
<sequence length="139" mass="13967">MRAFFGLFVAGLISAVSASYVIYPRQVPGYPACAQGCLANATSTKCQPGEVHCLCLDTQFINTTTTCFQSSCNGTDLQSAENAATQNCALAGVTLTSSSPSATVDATSSTSTSKPNGADSTMVNIVGGAAALGLAVLAL</sequence>
<reference evidence="8" key="1">
    <citation type="submission" date="2019-10" db="EMBL/GenBank/DDBJ databases">
        <authorList>
            <consortium name="DOE Joint Genome Institute"/>
            <person name="Kuo A."/>
            <person name="Miyauchi S."/>
            <person name="Kiss E."/>
            <person name="Drula E."/>
            <person name="Kohler A."/>
            <person name="Sanchez-Garcia M."/>
            <person name="Andreopoulos B."/>
            <person name="Barry K.W."/>
            <person name="Bonito G."/>
            <person name="Buee M."/>
            <person name="Carver A."/>
            <person name="Chen C."/>
            <person name="Cichocki N."/>
            <person name="Clum A."/>
            <person name="Culley D."/>
            <person name="Crous P.W."/>
            <person name="Fauchery L."/>
            <person name="Girlanda M."/>
            <person name="Hayes R."/>
            <person name="Keri Z."/>
            <person name="LaButti K."/>
            <person name="Lipzen A."/>
            <person name="Lombard V."/>
            <person name="Magnuson J."/>
            <person name="Maillard F."/>
            <person name="Morin E."/>
            <person name="Murat C."/>
            <person name="Nolan M."/>
            <person name="Ohm R."/>
            <person name="Pangilinan J."/>
            <person name="Pereira M."/>
            <person name="Perotto S."/>
            <person name="Peter M."/>
            <person name="Riley R."/>
            <person name="Sitrit Y."/>
            <person name="Stielow B."/>
            <person name="Szollosi G."/>
            <person name="Zifcakova L."/>
            <person name="Stursova M."/>
            <person name="Spatafora J.W."/>
            <person name="Tedersoo L."/>
            <person name="Vaario L.-M."/>
            <person name="Yamada A."/>
            <person name="Yan M."/>
            <person name="Wang P."/>
            <person name="Xu J."/>
            <person name="Bruns T."/>
            <person name="Baldrian P."/>
            <person name="Vilgalys R."/>
            <person name="Henrissat B."/>
            <person name="Grigoriev I.V."/>
            <person name="Hibbett D."/>
            <person name="Nagy L.G."/>
            <person name="Martin F.M."/>
        </authorList>
    </citation>
    <scope>NUCLEOTIDE SEQUENCE</scope>
    <source>
        <strain evidence="8">Prilba</strain>
    </source>
</reference>
<dbReference type="OrthoDB" id="3065412at2759"/>
<dbReference type="SMART" id="SM00747">
    <property type="entry name" value="CFEM"/>
    <property type="match status" value="1"/>
</dbReference>
<evidence type="ECO:0000256" key="1">
    <source>
        <dbReference type="ARBA" id="ARBA00004613"/>
    </source>
</evidence>
<feature type="compositionally biased region" description="Low complexity" evidence="5">
    <location>
        <begin position="99"/>
        <end position="113"/>
    </location>
</feature>
<evidence type="ECO:0000256" key="5">
    <source>
        <dbReference type="SAM" id="MobiDB-lite"/>
    </source>
</evidence>
<evidence type="ECO:0000313" key="9">
    <source>
        <dbReference type="Proteomes" id="UP000759537"/>
    </source>
</evidence>
<dbReference type="EMBL" id="WHVB01000044">
    <property type="protein sequence ID" value="KAF8465867.1"/>
    <property type="molecule type" value="Genomic_DNA"/>
</dbReference>
<dbReference type="Proteomes" id="UP000759537">
    <property type="component" value="Unassembled WGS sequence"/>
</dbReference>
<comment type="subcellular location">
    <subcellularLocation>
        <location evidence="1">Secreted</location>
    </subcellularLocation>
</comment>
<feature type="region of interest" description="Disordered" evidence="5">
    <location>
        <begin position="99"/>
        <end position="118"/>
    </location>
</feature>
<keyword evidence="3 6" id="KW-0732">Signal</keyword>
<keyword evidence="9" id="KW-1185">Reference proteome</keyword>